<name>A0A315VVQ4_GAMAF</name>
<dbReference type="EMBL" id="NHOQ01001000">
    <property type="protein sequence ID" value="PWA27400.1"/>
    <property type="molecule type" value="Genomic_DNA"/>
</dbReference>
<gene>
    <name evidence="1" type="ORF">CCH79_00000414</name>
</gene>
<reference evidence="1 2" key="1">
    <citation type="journal article" date="2018" name="G3 (Bethesda)">
        <title>A High-Quality Reference Genome for the Invasive Mosquitofish Gambusia affinis Using a Chicago Library.</title>
        <authorList>
            <person name="Hoffberg S.L."/>
            <person name="Troendle N.J."/>
            <person name="Glenn T.C."/>
            <person name="Mahmud O."/>
            <person name="Louha S."/>
            <person name="Chalopin D."/>
            <person name="Bennetzen J.L."/>
            <person name="Mauricio R."/>
        </authorList>
    </citation>
    <scope>NUCLEOTIDE SEQUENCE [LARGE SCALE GENOMIC DNA]</scope>
    <source>
        <strain evidence="1">NE01/NJP1002.9</strain>
        <tissue evidence="1">Muscle</tissue>
    </source>
</reference>
<protein>
    <submittedName>
        <fullName evidence="1">Uncharacterized protein</fullName>
    </submittedName>
</protein>
<evidence type="ECO:0000313" key="1">
    <source>
        <dbReference type="EMBL" id="PWA27400.1"/>
    </source>
</evidence>
<dbReference type="Proteomes" id="UP000250572">
    <property type="component" value="Unassembled WGS sequence"/>
</dbReference>
<dbReference type="AlphaFoldDB" id="A0A315VVQ4"/>
<sequence length="177" mass="19752">MALLGLVRLSLAWPYNQKLSSLLQITGLRNSDSGPSDCWGIFLVSSTGTEHSNYKIKLKPCDGNVPNGLFEEHFLYGGGADGAECWEEQQQLPEAAGLSWVPETEKKILGLWKQHSMLVMNLKFTWSDKGRVENAGTLLAHLMLMKRRRAADSHTDSVATSYKYMGVPLTSWGYCRI</sequence>
<comment type="caution">
    <text evidence="1">The sequence shown here is derived from an EMBL/GenBank/DDBJ whole genome shotgun (WGS) entry which is preliminary data.</text>
</comment>
<accession>A0A315VVQ4</accession>
<evidence type="ECO:0000313" key="2">
    <source>
        <dbReference type="Proteomes" id="UP000250572"/>
    </source>
</evidence>
<keyword evidence="2" id="KW-1185">Reference proteome</keyword>
<organism evidence="1 2">
    <name type="scientific">Gambusia affinis</name>
    <name type="common">Western mosquitofish</name>
    <name type="synonym">Heterandria affinis</name>
    <dbReference type="NCBI Taxonomy" id="33528"/>
    <lineage>
        <taxon>Eukaryota</taxon>
        <taxon>Metazoa</taxon>
        <taxon>Chordata</taxon>
        <taxon>Craniata</taxon>
        <taxon>Vertebrata</taxon>
        <taxon>Euteleostomi</taxon>
        <taxon>Actinopterygii</taxon>
        <taxon>Neopterygii</taxon>
        <taxon>Teleostei</taxon>
        <taxon>Neoteleostei</taxon>
        <taxon>Acanthomorphata</taxon>
        <taxon>Ovalentaria</taxon>
        <taxon>Atherinomorphae</taxon>
        <taxon>Cyprinodontiformes</taxon>
        <taxon>Poeciliidae</taxon>
        <taxon>Poeciliinae</taxon>
        <taxon>Gambusia</taxon>
    </lineage>
</organism>
<proteinExistence type="predicted"/>